<dbReference type="EMBL" id="JANPWB010000008">
    <property type="protein sequence ID" value="KAJ1162233.1"/>
    <property type="molecule type" value="Genomic_DNA"/>
</dbReference>
<evidence type="ECO:0000313" key="2">
    <source>
        <dbReference type="Proteomes" id="UP001066276"/>
    </source>
</evidence>
<dbReference type="Proteomes" id="UP001066276">
    <property type="component" value="Chromosome 4_2"/>
</dbReference>
<comment type="caution">
    <text evidence="1">The sequence shown here is derived from an EMBL/GenBank/DDBJ whole genome shotgun (WGS) entry which is preliminary data.</text>
</comment>
<evidence type="ECO:0000313" key="1">
    <source>
        <dbReference type="EMBL" id="KAJ1162233.1"/>
    </source>
</evidence>
<dbReference type="AlphaFoldDB" id="A0AAV7SDZ7"/>
<proteinExistence type="predicted"/>
<keyword evidence="2" id="KW-1185">Reference proteome</keyword>
<accession>A0AAV7SDZ7</accession>
<gene>
    <name evidence="1" type="ORF">NDU88_002701</name>
</gene>
<name>A0AAV7SDZ7_PLEWA</name>
<protein>
    <submittedName>
        <fullName evidence="1">Uncharacterized protein</fullName>
    </submittedName>
</protein>
<reference evidence="1" key="1">
    <citation type="journal article" date="2022" name="bioRxiv">
        <title>Sequencing and chromosome-scale assembly of the giantPleurodeles waltlgenome.</title>
        <authorList>
            <person name="Brown T."/>
            <person name="Elewa A."/>
            <person name="Iarovenko S."/>
            <person name="Subramanian E."/>
            <person name="Araus A.J."/>
            <person name="Petzold A."/>
            <person name="Susuki M."/>
            <person name="Suzuki K.-i.T."/>
            <person name="Hayashi T."/>
            <person name="Toyoda A."/>
            <person name="Oliveira C."/>
            <person name="Osipova E."/>
            <person name="Leigh N.D."/>
            <person name="Simon A."/>
            <person name="Yun M.H."/>
        </authorList>
    </citation>
    <scope>NUCLEOTIDE SEQUENCE</scope>
    <source>
        <strain evidence="1">20211129_DDA</strain>
        <tissue evidence="1">Liver</tissue>
    </source>
</reference>
<organism evidence="1 2">
    <name type="scientific">Pleurodeles waltl</name>
    <name type="common">Iberian ribbed newt</name>
    <dbReference type="NCBI Taxonomy" id="8319"/>
    <lineage>
        <taxon>Eukaryota</taxon>
        <taxon>Metazoa</taxon>
        <taxon>Chordata</taxon>
        <taxon>Craniata</taxon>
        <taxon>Vertebrata</taxon>
        <taxon>Euteleostomi</taxon>
        <taxon>Amphibia</taxon>
        <taxon>Batrachia</taxon>
        <taxon>Caudata</taxon>
        <taxon>Salamandroidea</taxon>
        <taxon>Salamandridae</taxon>
        <taxon>Pleurodelinae</taxon>
        <taxon>Pleurodeles</taxon>
    </lineage>
</organism>
<sequence>MATDYITRSRDLALAGDQRGRLESPLLSRATGLGGAYRKLVNLFAADVCDEQRAGVAGALGKQIGVGANADSGTCPGLSRMKGISLLSYANDSHEPALLSWGLGHKQVM</sequence>